<dbReference type="RefSeq" id="WP_138129549.1">
    <property type="nucleotide sequence ID" value="NZ_SWLG01000031.1"/>
</dbReference>
<evidence type="ECO:0000313" key="1">
    <source>
        <dbReference type="EMBL" id="TLS35030.1"/>
    </source>
</evidence>
<evidence type="ECO:0000313" key="2">
    <source>
        <dbReference type="Proteomes" id="UP000308230"/>
    </source>
</evidence>
<reference evidence="1 2" key="1">
    <citation type="submission" date="2019-04" db="EMBL/GenBank/DDBJ databases">
        <title>Bacillus caeni sp. nov., a bacterium isolated from mangrove sediment.</title>
        <authorList>
            <person name="Huang H."/>
            <person name="Mo K."/>
            <person name="Hu Y."/>
        </authorList>
    </citation>
    <scope>NUCLEOTIDE SEQUENCE [LARGE SCALE GENOMIC DNA]</scope>
    <source>
        <strain evidence="1 2">HB172195</strain>
    </source>
</reference>
<dbReference type="Proteomes" id="UP000308230">
    <property type="component" value="Unassembled WGS sequence"/>
</dbReference>
<gene>
    <name evidence="1" type="ORF">FCL54_22485</name>
</gene>
<dbReference type="EMBL" id="SWLG01000031">
    <property type="protein sequence ID" value="TLS35030.1"/>
    <property type="molecule type" value="Genomic_DNA"/>
</dbReference>
<comment type="caution">
    <text evidence="1">The sequence shown here is derived from an EMBL/GenBank/DDBJ whole genome shotgun (WGS) entry which is preliminary data.</text>
</comment>
<dbReference type="AlphaFoldDB" id="A0A5R9EYA9"/>
<sequence length="60" mass="6911">MKKATSFFCTSCLQDFKVGEVVFCCLDTKKHFCRQCLSKESIAIKDMEARVFFSFKSQAL</sequence>
<keyword evidence="2" id="KW-1185">Reference proteome</keyword>
<accession>A0A5R9EYA9</accession>
<organism evidence="1 2">
    <name type="scientific">Exobacillus caeni</name>
    <dbReference type="NCBI Taxonomy" id="2574798"/>
    <lineage>
        <taxon>Bacteria</taxon>
        <taxon>Bacillati</taxon>
        <taxon>Bacillota</taxon>
        <taxon>Bacilli</taxon>
        <taxon>Bacillales</taxon>
        <taxon>Guptibacillaceae</taxon>
        <taxon>Exobacillus</taxon>
    </lineage>
</organism>
<name>A0A5R9EYA9_9BACL</name>
<protein>
    <submittedName>
        <fullName evidence="1">Uncharacterized protein</fullName>
    </submittedName>
</protein>
<proteinExistence type="predicted"/>